<evidence type="ECO:0000313" key="5">
    <source>
        <dbReference type="Proteomes" id="UP001603857"/>
    </source>
</evidence>
<evidence type="ECO:0008006" key="6">
    <source>
        <dbReference type="Google" id="ProtNLM"/>
    </source>
</evidence>
<organism evidence="4 5">
    <name type="scientific">Flemingia macrophylla</name>
    <dbReference type="NCBI Taxonomy" id="520843"/>
    <lineage>
        <taxon>Eukaryota</taxon>
        <taxon>Viridiplantae</taxon>
        <taxon>Streptophyta</taxon>
        <taxon>Embryophyta</taxon>
        <taxon>Tracheophyta</taxon>
        <taxon>Spermatophyta</taxon>
        <taxon>Magnoliopsida</taxon>
        <taxon>eudicotyledons</taxon>
        <taxon>Gunneridae</taxon>
        <taxon>Pentapetalae</taxon>
        <taxon>rosids</taxon>
        <taxon>fabids</taxon>
        <taxon>Fabales</taxon>
        <taxon>Fabaceae</taxon>
        <taxon>Papilionoideae</taxon>
        <taxon>50 kb inversion clade</taxon>
        <taxon>NPAAA clade</taxon>
        <taxon>indigoferoid/millettioid clade</taxon>
        <taxon>Phaseoleae</taxon>
        <taxon>Flemingia</taxon>
    </lineage>
</organism>
<evidence type="ECO:0000256" key="2">
    <source>
        <dbReference type="ARBA" id="ARBA00023136"/>
    </source>
</evidence>
<keyword evidence="2 3" id="KW-0472">Membrane</keyword>
<comment type="subcellular location">
    <subcellularLocation>
        <location evidence="1">Membrane</location>
    </subcellularLocation>
</comment>
<keyword evidence="3" id="KW-1133">Transmembrane helix</keyword>
<keyword evidence="5" id="KW-1185">Reference proteome</keyword>
<evidence type="ECO:0000256" key="1">
    <source>
        <dbReference type="ARBA" id="ARBA00004370"/>
    </source>
</evidence>
<dbReference type="GO" id="GO:0016020">
    <property type="term" value="C:membrane"/>
    <property type="evidence" value="ECO:0007669"/>
    <property type="project" value="UniProtKB-SubCell"/>
</dbReference>
<dbReference type="AlphaFoldDB" id="A0ABD1NBH6"/>
<keyword evidence="3" id="KW-0812">Transmembrane</keyword>
<dbReference type="EMBL" id="JBGMDY010000002">
    <property type="protein sequence ID" value="KAL2345293.1"/>
    <property type="molecule type" value="Genomic_DNA"/>
</dbReference>
<dbReference type="PANTHER" id="PTHR31234:SF2">
    <property type="entry name" value="OS05G0199100 PROTEIN"/>
    <property type="match status" value="1"/>
</dbReference>
<feature type="transmembrane region" description="Helical" evidence="3">
    <location>
        <begin position="7"/>
        <end position="29"/>
    </location>
</feature>
<accession>A0ABD1NBH6</accession>
<gene>
    <name evidence="4" type="ORF">Fmac_006578</name>
</gene>
<sequence>MNPNVARFIPLAAVTACVLVCLIIVSLIITCTTVNPKLPEFQLDSASLRLNTTEPYVAAAWNFAFVFTNPNRFLAITYESVTTTIIYGEAGVIARTVLPPFFQSSRSQSQVQIQCAAAVGSLHGGAAAGLALDQANGSARFGLAVSALVSYSWVGIIRLGDALLTANCDDLRFALSSHQATGALMHGSSCY</sequence>
<name>A0ABD1NBH6_9FABA</name>
<evidence type="ECO:0000256" key="3">
    <source>
        <dbReference type="SAM" id="Phobius"/>
    </source>
</evidence>
<dbReference type="InterPro" id="IPR044839">
    <property type="entry name" value="NDR1-like"/>
</dbReference>
<reference evidence="4 5" key="1">
    <citation type="submission" date="2024-08" db="EMBL/GenBank/DDBJ databases">
        <title>Insights into the chromosomal genome structure of Flemingia macrophylla.</title>
        <authorList>
            <person name="Ding Y."/>
            <person name="Zhao Y."/>
            <person name="Bi W."/>
            <person name="Wu M."/>
            <person name="Zhao G."/>
            <person name="Gong Y."/>
            <person name="Li W."/>
            <person name="Zhang P."/>
        </authorList>
    </citation>
    <scope>NUCLEOTIDE SEQUENCE [LARGE SCALE GENOMIC DNA]</scope>
    <source>
        <strain evidence="4">DYQJB</strain>
        <tissue evidence="4">Leaf</tissue>
    </source>
</reference>
<proteinExistence type="predicted"/>
<comment type="caution">
    <text evidence="4">The sequence shown here is derived from an EMBL/GenBank/DDBJ whole genome shotgun (WGS) entry which is preliminary data.</text>
</comment>
<dbReference type="PANTHER" id="PTHR31234">
    <property type="entry name" value="LATE EMBRYOGENESIS ABUNDANT (LEA) HYDROXYPROLINE-RICH GLYCOPROTEIN FAMILY"/>
    <property type="match status" value="1"/>
</dbReference>
<dbReference type="Proteomes" id="UP001603857">
    <property type="component" value="Unassembled WGS sequence"/>
</dbReference>
<evidence type="ECO:0000313" key="4">
    <source>
        <dbReference type="EMBL" id="KAL2345293.1"/>
    </source>
</evidence>
<protein>
    <recommendedName>
        <fullName evidence="6">Late embryogenesis abundant protein LEA-2 subgroup domain-containing protein</fullName>
    </recommendedName>
</protein>